<feature type="transmembrane region" description="Helical" evidence="2">
    <location>
        <begin position="7"/>
        <end position="25"/>
    </location>
</feature>
<organism evidence="3 5">
    <name type="scientific">Methylobacterium oxalidis</name>
    <dbReference type="NCBI Taxonomy" id="944322"/>
    <lineage>
        <taxon>Bacteria</taxon>
        <taxon>Pseudomonadati</taxon>
        <taxon>Pseudomonadota</taxon>
        <taxon>Alphaproteobacteria</taxon>
        <taxon>Hyphomicrobiales</taxon>
        <taxon>Methylobacteriaceae</taxon>
        <taxon>Methylobacterium</taxon>
    </lineage>
</organism>
<evidence type="ECO:0000313" key="6">
    <source>
        <dbReference type="Proteomes" id="UP001156856"/>
    </source>
</evidence>
<name>A0A512J347_9HYPH</name>
<evidence type="ECO:0000313" key="4">
    <source>
        <dbReference type="EMBL" id="GLS67202.1"/>
    </source>
</evidence>
<reference evidence="4" key="1">
    <citation type="journal article" date="2014" name="Int. J. Syst. Evol. Microbiol.">
        <title>Complete genome of a new Firmicutes species belonging to the dominant human colonic microbiota ('Ruminococcus bicirculans') reveals two chromosomes and a selective capacity to utilize plant glucans.</title>
        <authorList>
            <consortium name="NISC Comparative Sequencing Program"/>
            <person name="Wegmann U."/>
            <person name="Louis P."/>
            <person name="Goesmann A."/>
            <person name="Henrissat B."/>
            <person name="Duncan S.H."/>
            <person name="Flint H.J."/>
        </authorList>
    </citation>
    <scope>NUCLEOTIDE SEQUENCE</scope>
    <source>
        <strain evidence="4">NBRC 107715</strain>
    </source>
</reference>
<evidence type="ECO:0000313" key="3">
    <source>
        <dbReference type="EMBL" id="GEP04279.1"/>
    </source>
</evidence>
<dbReference type="Proteomes" id="UP000321960">
    <property type="component" value="Unassembled WGS sequence"/>
</dbReference>
<dbReference type="Proteomes" id="UP001156856">
    <property type="component" value="Unassembled WGS sequence"/>
</dbReference>
<feature type="transmembrane region" description="Helical" evidence="2">
    <location>
        <begin position="31"/>
        <end position="52"/>
    </location>
</feature>
<protein>
    <submittedName>
        <fullName evidence="3">Uncharacterized protein</fullName>
    </submittedName>
</protein>
<sequence>MARDPITARNLAAASALGGLVVMMLEPAPSWNAVGVGLLALAAFAGLSLAGLRRRAGSEPGAGPRRITVEVLIEDGPPPGRPARAETGAAAPQTVSAHPAMLAAVRARRAAR</sequence>
<dbReference type="RefSeq" id="WP_147025922.1">
    <property type="nucleotide sequence ID" value="NZ_BJZU01000043.1"/>
</dbReference>
<keyword evidence="2" id="KW-1133">Transmembrane helix</keyword>
<reference evidence="3 5" key="3">
    <citation type="submission" date="2019-07" db="EMBL/GenBank/DDBJ databases">
        <title>Whole genome shotgun sequence of Methylobacterium oxalidis NBRC 107715.</title>
        <authorList>
            <person name="Hosoyama A."/>
            <person name="Uohara A."/>
            <person name="Ohji S."/>
            <person name="Ichikawa N."/>
        </authorList>
    </citation>
    <scope>NUCLEOTIDE SEQUENCE [LARGE SCALE GENOMIC DNA]</scope>
    <source>
        <strain evidence="3 5">NBRC 107715</strain>
    </source>
</reference>
<proteinExistence type="predicted"/>
<gene>
    <name evidence="4" type="ORF">GCM10007888_55850</name>
    <name evidence="3" type="ORF">MOX02_23170</name>
</gene>
<keyword evidence="2" id="KW-0812">Transmembrane</keyword>
<accession>A0A512J347</accession>
<reference evidence="6" key="2">
    <citation type="journal article" date="2019" name="Int. J. Syst. Evol. Microbiol.">
        <title>The Global Catalogue of Microorganisms (GCM) 10K type strain sequencing project: providing services to taxonomists for standard genome sequencing and annotation.</title>
        <authorList>
            <consortium name="The Broad Institute Genomics Platform"/>
            <consortium name="The Broad Institute Genome Sequencing Center for Infectious Disease"/>
            <person name="Wu L."/>
            <person name="Ma J."/>
        </authorList>
    </citation>
    <scope>NUCLEOTIDE SEQUENCE [LARGE SCALE GENOMIC DNA]</scope>
    <source>
        <strain evidence="6">NBRC 107715</strain>
    </source>
</reference>
<evidence type="ECO:0000256" key="1">
    <source>
        <dbReference type="SAM" id="MobiDB-lite"/>
    </source>
</evidence>
<keyword evidence="6" id="KW-1185">Reference proteome</keyword>
<evidence type="ECO:0000256" key="2">
    <source>
        <dbReference type="SAM" id="Phobius"/>
    </source>
</evidence>
<dbReference type="EMBL" id="BSPK01000111">
    <property type="protein sequence ID" value="GLS67202.1"/>
    <property type="molecule type" value="Genomic_DNA"/>
</dbReference>
<dbReference type="EMBL" id="BJZU01000043">
    <property type="protein sequence ID" value="GEP04279.1"/>
    <property type="molecule type" value="Genomic_DNA"/>
</dbReference>
<reference evidence="4" key="4">
    <citation type="submission" date="2023-01" db="EMBL/GenBank/DDBJ databases">
        <title>Draft genome sequence of Methylobacterium oxalidis strain NBRC 107715.</title>
        <authorList>
            <person name="Sun Q."/>
            <person name="Mori K."/>
        </authorList>
    </citation>
    <scope>NUCLEOTIDE SEQUENCE</scope>
    <source>
        <strain evidence="4">NBRC 107715</strain>
    </source>
</reference>
<feature type="region of interest" description="Disordered" evidence="1">
    <location>
        <begin position="75"/>
        <end position="95"/>
    </location>
</feature>
<dbReference type="AlphaFoldDB" id="A0A512J347"/>
<evidence type="ECO:0000313" key="5">
    <source>
        <dbReference type="Proteomes" id="UP000321960"/>
    </source>
</evidence>
<comment type="caution">
    <text evidence="3">The sequence shown here is derived from an EMBL/GenBank/DDBJ whole genome shotgun (WGS) entry which is preliminary data.</text>
</comment>
<keyword evidence="2" id="KW-0472">Membrane</keyword>